<proteinExistence type="inferred from homology"/>
<evidence type="ECO:0000313" key="10">
    <source>
        <dbReference type="EMBL" id="PIS04935.1"/>
    </source>
</evidence>
<feature type="binding site" evidence="8">
    <location>
        <position position="61"/>
    </location>
    <ligand>
        <name>Mn(2+)</name>
        <dbReference type="ChEBI" id="CHEBI:29035"/>
        <label>1</label>
    </ligand>
</feature>
<evidence type="ECO:0000259" key="9">
    <source>
        <dbReference type="PROSITE" id="PS50943"/>
    </source>
</evidence>
<keyword evidence="3 8" id="KW-0479">Metal-binding</keyword>
<dbReference type="PROSITE" id="PS50943">
    <property type="entry name" value="HTH_CROC1"/>
    <property type="match status" value="1"/>
</dbReference>
<dbReference type="PANTHER" id="PTHR30447">
    <property type="entry name" value="FRUCTOSE-1,6-BISPHOSPHATASE CLASS 2"/>
    <property type="match status" value="1"/>
</dbReference>
<evidence type="ECO:0000256" key="2">
    <source>
        <dbReference type="ARBA" id="ARBA00008989"/>
    </source>
</evidence>
<feature type="binding site" evidence="8">
    <location>
        <position position="37"/>
    </location>
    <ligand>
        <name>Mn(2+)</name>
        <dbReference type="ChEBI" id="CHEBI:29035"/>
        <label>1</label>
    </ligand>
</feature>
<dbReference type="AlphaFoldDB" id="A0A2H0W0M9"/>
<evidence type="ECO:0000256" key="5">
    <source>
        <dbReference type="ARBA" id="ARBA00023211"/>
    </source>
</evidence>
<dbReference type="GO" id="GO:0005829">
    <property type="term" value="C:cytosol"/>
    <property type="evidence" value="ECO:0007669"/>
    <property type="project" value="TreeGrafter"/>
</dbReference>
<comment type="catalytic activity">
    <reaction evidence="1">
        <text>beta-D-fructose 1,6-bisphosphate + H2O = beta-D-fructose 6-phosphate + phosphate</text>
        <dbReference type="Rhea" id="RHEA:11064"/>
        <dbReference type="ChEBI" id="CHEBI:15377"/>
        <dbReference type="ChEBI" id="CHEBI:32966"/>
        <dbReference type="ChEBI" id="CHEBI:43474"/>
        <dbReference type="ChEBI" id="CHEBI:57634"/>
        <dbReference type="EC" id="3.1.3.11"/>
    </reaction>
</comment>
<dbReference type="GO" id="GO:0046872">
    <property type="term" value="F:metal ion binding"/>
    <property type="evidence" value="ECO:0007669"/>
    <property type="project" value="UniProtKB-KW"/>
</dbReference>
<evidence type="ECO:0000256" key="8">
    <source>
        <dbReference type="PIRSR" id="PIRSR004532-1"/>
    </source>
</evidence>
<evidence type="ECO:0000256" key="3">
    <source>
        <dbReference type="ARBA" id="ARBA00022723"/>
    </source>
</evidence>
<comment type="cofactor">
    <cofactor evidence="8">
        <name>Mn(2+)</name>
        <dbReference type="ChEBI" id="CHEBI:29035"/>
    </cofactor>
</comment>
<evidence type="ECO:0000313" key="11">
    <source>
        <dbReference type="Proteomes" id="UP000230935"/>
    </source>
</evidence>
<dbReference type="EMBL" id="PEZZ01000030">
    <property type="protein sequence ID" value="PIS04935.1"/>
    <property type="molecule type" value="Genomic_DNA"/>
</dbReference>
<dbReference type="Proteomes" id="UP000230935">
    <property type="component" value="Unassembled WGS sequence"/>
</dbReference>
<dbReference type="Gene3D" id="3.40.190.90">
    <property type="match status" value="1"/>
</dbReference>
<dbReference type="SUPFAM" id="SSF56655">
    <property type="entry name" value="Carbohydrate phosphatase"/>
    <property type="match status" value="1"/>
</dbReference>
<dbReference type="InterPro" id="IPR004464">
    <property type="entry name" value="FBPase_class-2/SBPase"/>
</dbReference>
<protein>
    <recommendedName>
        <fullName evidence="7">Fructose-1,6-bisphosphatase</fullName>
    </recommendedName>
</protein>
<name>A0A2H0W0M9_9BACT</name>
<dbReference type="InterPro" id="IPR001387">
    <property type="entry name" value="Cro/C1-type_HTH"/>
</dbReference>
<sequence length="323" mass="35005">MPKSEDRNLALELVRVTEVSALAASEWIGKGDKIAADRVAVDKMRERLMAIDFKGEIVAGEGRKDKAPQLYEGELVGNGKEPEIDLVVDPLECTDSVAWGRMNAMAVIAAGAKGSLMRMPDMYMRKIAVGPQAKGKIDLDASVKDNLKKIAKALDKHIEELMVVVLDRPRHQDLIKEIRHAGARVILITDGDVAAAIATAIPESGIDVLMGVGASAEGVQAATALQCLGGEIQGRLQPKNDEEIELCKQSGIKKIDKKLFNSDFAKGDQLLFVATGVIDGPLLKGIRITKDQAISHSVVMRKFTGTVRFIEAHHKLGYEPIKL</sequence>
<dbReference type="GO" id="GO:0006071">
    <property type="term" value="P:glycerol metabolic process"/>
    <property type="evidence" value="ECO:0007669"/>
    <property type="project" value="InterPro"/>
</dbReference>
<dbReference type="Pfam" id="PF03320">
    <property type="entry name" value="FBPase_glpX"/>
    <property type="match status" value="1"/>
</dbReference>
<gene>
    <name evidence="10" type="primary">glpX</name>
    <name evidence="10" type="ORF">COT81_03905</name>
</gene>
<dbReference type="GO" id="GO:0006094">
    <property type="term" value="P:gluconeogenesis"/>
    <property type="evidence" value="ECO:0007669"/>
    <property type="project" value="InterPro"/>
</dbReference>
<accession>A0A2H0W0M9</accession>
<dbReference type="CDD" id="cd01516">
    <property type="entry name" value="FBPase_glpX"/>
    <property type="match status" value="1"/>
</dbReference>
<keyword evidence="5 8" id="KW-0464">Manganese</keyword>
<evidence type="ECO:0000256" key="6">
    <source>
        <dbReference type="ARBA" id="ARBA00023277"/>
    </source>
</evidence>
<keyword evidence="6 7" id="KW-0119">Carbohydrate metabolism</keyword>
<comment type="caution">
    <text evidence="10">The sequence shown here is derived from an EMBL/GenBank/DDBJ whole genome shotgun (WGS) entry which is preliminary data.</text>
</comment>
<organism evidence="10 11">
    <name type="scientific">Candidatus Buchananbacteria bacterium CG10_big_fil_rev_8_21_14_0_10_42_9</name>
    <dbReference type="NCBI Taxonomy" id="1974526"/>
    <lineage>
        <taxon>Bacteria</taxon>
        <taxon>Candidatus Buchananiibacteriota</taxon>
    </lineage>
</organism>
<evidence type="ECO:0000256" key="1">
    <source>
        <dbReference type="ARBA" id="ARBA00001273"/>
    </source>
</evidence>
<reference evidence="11" key="1">
    <citation type="submission" date="2017-09" db="EMBL/GenBank/DDBJ databases">
        <title>Depth-based differentiation of microbial function through sediment-hosted aquifers and enrichment of novel symbionts in the deep terrestrial subsurface.</title>
        <authorList>
            <person name="Probst A.J."/>
            <person name="Ladd B."/>
            <person name="Jarett J.K."/>
            <person name="Geller-Mcgrath D.E."/>
            <person name="Sieber C.M.K."/>
            <person name="Emerson J.B."/>
            <person name="Anantharaman K."/>
            <person name="Thomas B.C."/>
            <person name="Malmstrom R."/>
            <person name="Stieglmeier M."/>
            <person name="Klingl A."/>
            <person name="Woyke T."/>
            <person name="Ryan C.M."/>
            <person name="Banfield J.F."/>
        </authorList>
    </citation>
    <scope>NUCLEOTIDE SEQUENCE [LARGE SCALE GENOMIC DNA]</scope>
</reference>
<dbReference type="GO" id="GO:0042132">
    <property type="term" value="F:fructose 1,6-bisphosphate 1-phosphatase activity"/>
    <property type="evidence" value="ECO:0007669"/>
    <property type="project" value="UniProtKB-EC"/>
</dbReference>
<dbReference type="FunFam" id="3.40.190.90:FF:000001">
    <property type="entry name" value="Fructose-1,6-bisphosphatase"/>
    <property type="match status" value="1"/>
</dbReference>
<feature type="binding site" evidence="8">
    <location>
        <position position="217"/>
    </location>
    <ligand>
        <name>Mn(2+)</name>
        <dbReference type="ChEBI" id="CHEBI:29035"/>
        <label>2</label>
    </ligand>
</feature>
<evidence type="ECO:0000256" key="7">
    <source>
        <dbReference type="PIRNR" id="PIRNR004532"/>
    </source>
</evidence>
<keyword evidence="4" id="KW-0378">Hydrolase</keyword>
<feature type="binding site" evidence="8">
    <location>
        <position position="92"/>
    </location>
    <ligand>
        <name>Mn(2+)</name>
        <dbReference type="ChEBI" id="CHEBI:29035"/>
        <label>2</label>
    </ligand>
</feature>
<evidence type="ECO:0000256" key="4">
    <source>
        <dbReference type="ARBA" id="ARBA00022801"/>
    </source>
</evidence>
<dbReference type="NCBIfam" id="TIGR00330">
    <property type="entry name" value="glpX"/>
    <property type="match status" value="1"/>
</dbReference>
<comment type="similarity">
    <text evidence="2 7">Belongs to the FBPase class 2 family.</text>
</comment>
<feature type="domain" description="HTH cro/C1-type" evidence="9">
    <location>
        <begin position="145"/>
        <end position="161"/>
    </location>
</feature>
<dbReference type="PANTHER" id="PTHR30447:SF0">
    <property type="entry name" value="FRUCTOSE-1,6-BISPHOSPHATASE 1 CLASS 2-RELATED"/>
    <property type="match status" value="1"/>
</dbReference>
<dbReference type="Gene3D" id="3.30.540.10">
    <property type="entry name" value="Fructose-1,6-Bisphosphatase, subunit A, domain 1"/>
    <property type="match status" value="1"/>
</dbReference>
<feature type="binding site" evidence="8">
    <location>
        <position position="89"/>
    </location>
    <ligand>
        <name>Mn(2+)</name>
        <dbReference type="ChEBI" id="CHEBI:29035"/>
        <label>2</label>
    </ligand>
</feature>
<dbReference type="PIRSF" id="PIRSF004532">
    <property type="entry name" value="GlpX"/>
    <property type="match status" value="1"/>
</dbReference>
<dbReference type="GO" id="GO:0030388">
    <property type="term" value="P:fructose 1,6-bisphosphate metabolic process"/>
    <property type="evidence" value="ECO:0007669"/>
    <property type="project" value="TreeGrafter"/>
</dbReference>